<organism evidence="6 7">
    <name type="scientific">Bacillus anthracis</name>
    <name type="common">anthrax bacterium</name>
    <dbReference type="NCBI Taxonomy" id="1392"/>
    <lineage>
        <taxon>Bacteria</taxon>
        <taxon>Bacillati</taxon>
        <taxon>Bacillota</taxon>
        <taxon>Bacilli</taxon>
        <taxon>Bacillales</taxon>
        <taxon>Bacillaceae</taxon>
        <taxon>Bacillus</taxon>
        <taxon>Bacillus cereus group</taxon>
    </lineage>
</organism>
<accession>A0A0J1HUX1</accession>
<dbReference type="PROSITE" id="PS50977">
    <property type="entry name" value="HTH_TETR_2"/>
    <property type="match status" value="1"/>
</dbReference>
<dbReference type="PANTHER" id="PTHR47506:SF3">
    <property type="entry name" value="HTH-TYPE TRANSCRIPTIONAL REGULATOR LMRA"/>
    <property type="match status" value="1"/>
</dbReference>
<dbReference type="InterPro" id="IPR001647">
    <property type="entry name" value="HTH_TetR"/>
</dbReference>
<comment type="caution">
    <text evidence="6">The sequence shown here is derived from an EMBL/GenBank/DDBJ whole genome shotgun (WGS) entry which is preliminary data.</text>
</comment>
<keyword evidence="2 4" id="KW-0238">DNA-binding</keyword>
<feature type="DNA-binding region" description="H-T-H motif" evidence="4">
    <location>
        <begin position="27"/>
        <end position="46"/>
    </location>
</feature>
<proteinExistence type="predicted"/>
<evidence type="ECO:0000313" key="6">
    <source>
        <dbReference type="EMBL" id="KLV17506.1"/>
    </source>
</evidence>
<dbReference type="SUPFAM" id="SSF48498">
    <property type="entry name" value="Tetracyclin repressor-like, C-terminal domain"/>
    <property type="match status" value="1"/>
</dbReference>
<reference evidence="6 7" key="1">
    <citation type="submission" date="2015-05" db="EMBL/GenBank/DDBJ databases">
        <title>Whole genome sequence and identification of bacterial endophytes from Costus igneus.</title>
        <authorList>
            <person name="Lee Y.P."/>
            <person name="Gan H.M."/>
            <person name="Eng W."/>
            <person name="Wheatley M.S."/>
            <person name="Caraballo A."/>
            <person name="Polter S."/>
            <person name="Savka M.A."/>
            <person name="Hudson A.O."/>
        </authorList>
    </citation>
    <scope>NUCLEOTIDE SEQUENCE [LARGE SCALE GENOMIC DNA]</scope>
    <source>
        <strain evidence="6 7">RIT375</strain>
    </source>
</reference>
<evidence type="ECO:0000256" key="3">
    <source>
        <dbReference type="ARBA" id="ARBA00023163"/>
    </source>
</evidence>
<keyword evidence="3" id="KW-0804">Transcription</keyword>
<dbReference type="GO" id="GO:0003677">
    <property type="term" value="F:DNA binding"/>
    <property type="evidence" value="ECO:0007669"/>
    <property type="project" value="UniProtKB-UniRule"/>
</dbReference>
<evidence type="ECO:0000256" key="1">
    <source>
        <dbReference type="ARBA" id="ARBA00023015"/>
    </source>
</evidence>
<evidence type="ECO:0000256" key="2">
    <source>
        <dbReference type="ARBA" id="ARBA00023125"/>
    </source>
</evidence>
<dbReference type="InterPro" id="IPR009057">
    <property type="entry name" value="Homeodomain-like_sf"/>
</dbReference>
<dbReference type="Proteomes" id="UP000035904">
    <property type="component" value="Unassembled WGS sequence"/>
</dbReference>
<dbReference type="InterPro" id="IPR036271">
    <property type="entry name" value="Tet_transcr_reg_TetR-rel_C_sf"/>
</dbReference>
<dbReference type="InterPro" id="IPR054156">
    <property type="entry name" value="YxaF_TetR_C"/>
</dbReference>
<dbReference type="RefSeq" id="WP_017658092.1">
    <property type="nucleotide sequence ID" value="NZ_LDPG01000011.1"/>
</dbReference>
<dbReference type="EMBL" id="LDPG01000011">
    <property type="protein sequence ID" value="KLV17506.1"/>
    <property type="molecule type" value="Genomic_DNA"/>
</dbReference>
<evidence type="ECO:0000256" key="4">
    <source>
        <dbReference type="PROSITE-ProRule" id="PRU00335"/>
    </source>
</evidence>
<evidence type="ECO:0000313" key="7">
    <source>
        <dbReference type="Proteomes" id="UP000035904"/>
    </source>
</evidence>
<name>A0A0J1HUX1_BACAN</name>
<gene>
    <name evidence="6" type="ORF">ABW01_16165</name>
</gene>
<sequence>MKKQETKLKILTVASRLFQRQGYHATGITQIIKESGCPKGSLYHYFPKGKEQLAIEAINRTKDLATEQLRFLFSQHDDVIKALDEFLNQFLKFDPKAAHDGIPLALMSLEASHMSEQLRLACRDAYDALVIILKEKFIESNWSHTAAEENAYLFFSMIEGASIYALTYQSKEPIKIISKATMEIIRRRSK</sequence>
<keyword evidence="1" id="KW-0805">Transcription regulation</keyword>
<dbReference type="PRINTS" id="PR00455">
    <property type="entry name" value="HTHTETR"/>
</dbReference>
<dbReference type="PANTHER" id="PTHR47506">
    <property type="entry name" value="TRANSCRIPTIONAL REGULATORY PROTEIN"/>
    <property type="match status" value="1"/>
</dbReference>
<dbReference type="AlphaFoldDB" id="A0A0J1HUX1"/>
<dbReference type="PATRIC" id="fig|1392.242.peg.1095"/>
<dbReference type="Pfam" id="PF21993">
    <property type="entry name" value="TetR_C_13_2"/>
    <property type="match status" value="1"/>
</dbReference>
<protein>
    <submittedName>
        <fullName evidence="6">Transcriptional regulator</fullName>
    </submittedName>
</protein>
<dbReference type="SUPFAM" id="SSF46689">
    <property type="entry name" value="Homeodomain-like"/>
    <property type="match status" value="1"/>
</dbReference>
<dbReference type="Gene3D" id="1.10.357.10">
    <property type="entry name" value="Tetracycline Repressor, domain 2"/>
    <property type="match status" value="1"/>
</dbReference>
<evidence type="ECO:0000259" key="5">
    <source>
        <dbReference type="PROSITE" id="PS50977"/>
    </source>
</evidence>
<dbReference type="Pfam" id="PF00440">
    <property type="entry name" value="TetR_N"/>
    <property type="match status" value="1"/>
</dbReference>
<feature type="domain" description="HTH tetR-type" evidence="5">
    <location>
        <begin position="4"/>
        <end position="64"/>
    </location>
</feature>